<feature type="chain" id="PRO_5007454232" evidence="1">
    <location>
        <begin position="26"/>
        <end position="209"/>
    </location>
</feature>
<evidence type="ECO:0000313" key="3">
    <source>
        <dbReference type="Proteomes" id="UP000070475"/>
    </source>
</evidence>
<evidence type="ECO:0000313" key="2">
    <source>
        <dbReference type="EMBL" id="KWX72089.1"/>
    </source>
</evidence>
<accession>A0A132TL99</accession>
<evidence type="ECO:0000256" key="1">
    <source>
        <dbReference type="SAM" id="SignalP"/>
    </source>
</evidence>
<name>A0A132TL99_9BACL</name>
<dbReference type="PATRIC" id="fig|483937.3.peg.5133"/>
<sequence>MKQRKIITVLATVLLLTSISVSVSAASSSPGAADAPARIAQVVPSSNFVDNLNITPISESESTPQVVDVPNINVPQSTEPVQILTEQNGQVAARGSNAPTSFWNLANNSYSGNFSYVESYVFTNYYFPVNGDKKIFINVTTTPVNWGAQGDYRIVAYETTSHDAVATYYGTVGVTANAMFYNLNQNKTYYFGILNDMGSPIDGSLTVFH</sequence>
<keyword evidence="1" id="KW-0732">Signal</keyword>
<reference evidence="2 3" key="1">
    <citation type="submission" date="2015-08" db="EMBL/GenBank/DDBJ databases">
        <title>Genomes of Paenibacillus riograndensis.</title>
        <authorList>
            <person name="Sant'Anna F.H."/>
            <person name="Souza R."/>
            <person name="Ambrosini A."/>
            <person name="Bach E."/>
            <person name="Fernandes G."/>
            <person name="Balsanelli E."/>
            <person name="Baura V.A."/>
            <person name="Pedrosa F.O."/>
            <person name="Souza E.M."/>
            <person name="Passaglia L."/>
        </authorList>
    </citation>
    <scope>NUCLEOTIDE SEQUENCE [LARGE SCALE GENOMIC DNA]</scope>
    <source>
        <strain evidence="2 3">CAS34</strain>
    </source>
</reference>
<dbReference type="EMBL" id="LIRB01000145">
    <property type="protein sequence ID" value="KWX72089.1"/>
    <property type="molecule type" value="Genomic_DNA"/>
</dbReference>
<dbReference type="RefSeq" id="WP_060862674.1">
    <property type="nucleotide sequence ID" value="NZ_LIRB01000145.1"/>
</dbReference>
<comment type="caution">
    <text evidence="2">The sequence shown here is derived from an EMBL/GenBank/DDBJ whole genome shotgun (WGS) entry which is preliminary data.</text>
</comment>
<dbReference type="Proteomes" id="UP000070475">
    <property type="component" value="Unassembled WGS sequence"/>
</dbReference>
<proteinExistence type="predicted"/>
<feature type="signal peptide" evidence="1">
    <location>
        <begin position="1"/>
        <end position="25"/>
    </location>
</feature>
<organism evidence="2 3">
    <name type="scientific">Paenibacillus riograndensis</name>
    <dbReference type="NCBI Taxonomy" id="483937"/>
    <lineage>
        <taxon>Bacteria</taxon>
        <taxon>Bacillati</taxon>
        <taxon>Bacillota</taxon>
        <taxon>Bacilli</taxon>
        <taxon>Bacillales</taxon>
        <taxon>Paenibacillaceae</taxon>
        <taxon>Paenibacillus</taxon>
        <taxon>Paenibacillus sonchi group</taxon>
    </lineage>
</organism>
<dbReference type="OrthoDB" id="9911282at2"/>
<keyword evidence="3" id="KW-1185">Reference proteome</keyword>
<dbReference type="AlphaFoldDB" id="A0A132TL99"/>
<gene>
    <name evidence="2" type="ORF">AMQ84_25720</name>
</gene>
<protein>
    <submittedName>
        <fullName evidence="2">Uncharacterized protein</fullName>
    </submittedName>
</protein>